<dbReference type="EMBL" id="ASGP02000001">
    <property type="protein sequence ID" value="KAH9529387.1"/>
    <property type="molecule type" value="Genomic_DNA"/>
</dbReference>
<dbReference type="Proteomes" id="UP000790347">
    <property type="component" value="Unassembled WGS sequence"/>
</dbReference>
<keyword evidence="2" id="KW-1185">Reference proteome</keyword>
<evidence type="ECO:0000313" key="2">
    <source>
        <dbReference type="Proteomes" id="UP000790347"/>
    </source>
</evidence>
<evidence type="ECO:0000313" key="1">
    <source>
        <dbReference type="EMBL" id="KAH9529387.1"/>
    </source>
</evidence>
<comment type="caution">
    <text evidence="1">The sequence shown here is derived from an EMBL/GenBank/DDBJ whole genome shotgun (WGS) entry which is preliminary data.</text>
</comment>
<accession>A0A922ICA1</accession>
<gene>
    <name evidence="1" type="ORF">DERF_003274</name>
</gene>
<sequence length="140" mass="16556">MNNYDRVLSVIRNLSESRKINNYGKRCNIIKEPQLKKEANIRTPSTFDHPTDLSTAITWHVVHACMQEDYQSIRSSIRRIKTTTKSMNNKTFVWLMTLEWTTIEHLKTEKKKQEQINWKKNCNMAHSNVVPDSKSFRMAQ</sequence>
<reference evidence="1" key="1">
    <citation type="submission" date="2013-05" db="EMBL/GenBank/DDBJ databases">
        <authorList>
            <person name="Yim A.K.Y."/>
            <person name="Chan T.F."/>
            <person name="Ji K.M."/>
            <person name="Liu X.Y."/>
            <person name="Zhou J.W."/>
            <person name="Li R.Q."/>
            <person name="Yang K.Y."/>
            <person name="Li J."/>
            <person name="Li M."/>
            <person name="Law P.T.W."/>
            <person name="Wu Y.L."/>
            <person name="Cai Z.L."/>
            <person name="Qin H."/>
            <person name="Bao Y."/>
            <person name="Leung R.K.K."/>
            <person name="Ng P.K.S."/>
            <person name="Zou J."/>
            <person name="Zhong X.J."/>
            <person name="Ran P.X."/>
            <person name="Zhong N.S."/>
            <person name="Liu Z.G."/>
            <person name="Tsui S.K.W."/>
        </authorList>
    </citation>
    <scope>NUCLEOTIDE SEQUENCE</scope>
    <source>
        <strain evidence="1">Derf</strain>
        <tissue evidence="1">Whole organism</tissue>
    </source>
</reference>
<name>A0A922ICA1_DERFA</name>
<dbReference type="AlphaFoldDB" id="A0A922ICA1"/>
<protein>
    <submittedName>
        <fullName evidence="1">Uncharacterized protein</fullName>
    </submittedName>
</protein>
<organism evidence="1 2">
    <name type="scientific">Dermatophagoides farinae</name>
    <name type="common">American house dust mite</name>
    <dbReference type="NCBI Taxonomy" id="6954"/>
    <lineage>
        <taxon>Eukaryota</taxon>
        <taxon>Metazoa</taxon>
        <taxon>Ecdysozoa</taxon>
        <taxon>Arthropoda</taxon>
        <taxon>Chelicerata</taxon>
        <taxon>Arachnida</taxon>
        <taxon>Acari</taxon>
        <taxon>Acariformes</taxon>
        <taxon>Sarcoptiformes</taxon>
        <taxon>Astigmata</taxon>
        <taxon>Psoroptidia</taxon>
        <taxon>Analgoidea</taxon>
        <taxon>Pyroglyphidae</taxon>
        <taxon>Dermatophagoidinae</taxon>
        <taxon>Dermatophagoides</taxon>
    </lineage>
</organism>
<reference evidence="1" key="2">
    <citation type="journal article" date="2022" name="Res Sq">
        <title>Comparative Genomics Reveals Insights into the Divergent Evolution of Astigmatic Mites and Household Pest Adaptations.</title>
        <authorList>
            <person name="Xiong Q."/>
            <person name="Wan A.T.-Y."/>
            <person name="Liu X.-Y."/>
            <person name="Fung C.S.-H."/>
            <person name="Xiao X."/>
            <person name="Malainual N."/>
            <person name="Hou J."/>
            <person name="Wang L."/>
            <person name="Wang M."/>
            <person name="Yang K."/>
            <person name="Cui Y."/>
            <person name="Leung E."/>
            <person name="Nong W."/>
            <person name="Shin S.-K."/>
            <person name="Au S."/>
            <person name="Jeong K.Y."/>
            <person name="Chew F.T."/>
            <person name="Hui J."/>
            <person name="Leung T.F."/>
            <person name="Tungtrongchitr A."/>
            <person name="Zhong N."/>
            <person name="Liu Z."/>
            <person name="Tsui S."/>
        </authorList>
    </citation>
    <scope>NUCLEOTIDE SEQUENCE</scope>
    <source>
        <strain evidence="1">Derf</strain>
        <tissue evidence="1">Whole organism</tissue>
    </source>
</reference>
<proteinExistence type="predicted"/>